<gene>
    <name evidence="5" type="ORF">FIBSPDRAFT_888166</name>
</gene>
<dbReference type="InterPro" id="IPR004046">
    <property type="entry name" value="GST_C"/>
</dbReference>
<name>A0A166NTC6_9AGAM</name>
<evidence type="ECO:0000313" key="5">
    <source>
        <dbReference type="EMBL" id="KZP25357.1"/>
    </source>
</evidence>
<dbReference type="Pfam" id="PF02798">
    <property type="entry name" value="GST_N"/>
    <property type="match status" value="1"/>
</dbReference>
<evidence type="ECO:0000256" key="1">
    <source>
        <dbReference type="ARBA" id="ARBA00007409"/>
    </source>
</evidence>
<evidence type="ECO:0000313" key="6">
    <source>
        <dbReference type="Proteomes" id="UP000076532"/>
    </source>
</evidence>
<dbReference type="PANTHER" id="PTHR44051:SF8">
    <property type="entry name" value="GLUTATHIONE S-TRANSFERASE GSTA"/>
    <property type="match status" value="1"/>
</dbReference>
<dbReference type="SUPFAM" id="SSF47616">
    <property type="entry name" value="GST C-terminal domain-like"/>
    <property type="match status" value="1"/>
</dbReference>
<dbReference type="EMBL" id="KV417521">
    <property type="protein sequence ID" value="KZP25357.1"/>
    <property type="molecule type" value="Genomic_DNA"/>
</dbReference>
<organism evidence="5 6">
    <name type="scientific">Athelia psychrophila</name>
    <dbReference type="NCBI Taxonomy" id="1759441"/>
    <lineage>
        <taxon>Eukaryota</taxon>
        <taxon>Fungi</taxon>
        <taxon>Dikarya</taxon>
        <taxon>Basidiomycota</taxon>
        <taxon>Agaricomycotina</taxon>
        <taxon>Agaricomycetes</taxon>
        <taxon>Agaricomycetidae</taxon>
        <taxon>Atheliales</taxon>
        <taxon>Atheliaceae</taxon>
        <taxon>Athelia</taxon>
    </lineage>
</organism>
<proteinExistence type="inferred from homology"/>
<evidence type="ECO:0000259" key="3">
    <source>
        <dbReference type="PROSITE" id="PS50404"/>
    </source>
</evidence>
<evidence type="ECO:0000256" key="2">
    <source>
        <dbReference type="RuleBase" id="RU003494"/>
    </source>
</evidence>
<feature type="domain" description="GST C-terminal" evidence="4">
    <location>
        <begin position="102"/>
        <end position="223"/>
    </location>
</feature>
<dbReference type="Gene3D" id="3.40.30.10">
    <property type="entry name" value="Glutaredoxin"/>
    <property type="match status" value="1"/>
</dbReference>
<evidence type="ECO:0000259" key="4">
    <source>
        <dbReference type="PROSITE" id="PS50405"/>
    </source>
</evidence>
<dbReference type="PROSITE" id="PS50404">
    <property type="entry name" value="GST_NTER"/>
    <property type="match status" value="1"/>
</dbReference>
<dbReference type="AlphaFoldDB" id="A0A166NTC6"/>
<dbReference type="SFLD" id="SFLDG00358">
    <property type="entry name" value="Main_(cytGST)"/>
    <property type="match status" value="1"/>
</dbReference>
<dbReference type="PROSITE" id="PS50405">
    <property type="entry name" value="GST_CTER"/>
    <property type="match status" value="1"/>
</dbReference>
<dbReference type="Gene3D" id="1.20.1050.10">
    <property type="match status" value="1"/>
</dbReference>
<protein>
    <submittedName>
        <fullName evidence="5">Glutathione S-transferase</fullName>
    </submittedName>
</protein>
<dbReference type="InterPro" id="IPR036282">
    <property type="entry name" value="Glutathione-S-Trfase_C_sf"/>
</dbReference>
<accession>A0A166NTC6</accession>
<dbReference type="SFLD" id="SFLDS00019">
    <property type="entry name" value="Glutathione_Transferase_(cytos"/>
    <property type="match status" value="1"/>
</dbReference>
<keyword evidence="6" id="KW-1185">Reference proteome</keyword>
<dbReference type="Proteomes" id="UP000076532">
    <property type="component" value="Unassembled WGS sequence"/>
</dbReference>
<dbReference type="OrthoDB" id="422574at2759"/>
<dbReference type="InterPro" id="IPR010987">
    <property type="entry name" value="Glutathione-S-Trfase_C-like"/>
</dbReference>
<reference evidence="5 6" key="1">
    <citation type="journal article" date="2016" name="Mol. Biol. Evol.">
        <title>Comparative Genomics of Early-Diverging Mushroom-Forming Fungi Provides Insights into the Origins of Lignocellulose Decay Capabilities.</title>
        <authorList>
            <person name="Nagy L.G."/>
            <person name="Riley R."/>
            <person name="Tritt A."/>
            <person name="Adam C."/>
            <person name="Daum C."/>
            <person name="Floudas D."/>
            <person name="Sun H."/>
            <person name="Yadav J.S."/>
            <person name="Pangilinan J."/>
            <person name="Larsson K.H."/>
            <person name="Matsuura K."/>
            <person name="Barry K."/>
            <person name="Labutti K."/>
            <person name="Kuo R."/>
            <person name="Ohm R.A."/>
            <person name="Bhattacharya S.S."/>
            <person name="Shirouzu T."/>
            <person name="Yoshinaga Y."/>
            <person name="Martin F.M."/>
            <person name="Grigoriev I.V."/>
            <person name="Hibbett D.S."/>
        </authorList>
    </citation>
    <scope>NUCLEOTIDE SEQUENCE [LARGE SCALE GENOMIC DNA]</scope>
    <source>
        <strain evidence="5 6">CBS 109695</strain>
    </source>
</reference>
<dbReference type="InterPro" id="IPR040079">
    <property type="entry name" value="Glutathione_S-Trfase"/>
</dbReference>
<dbReference type="PANTHER" id="PTHR44051">
    <property type="entry name" value="GLUTATHIONE S-TRANSFERASE-RELATED"/>
    <property type="match status" value="1"/>
</dbReference>
<dbReference type="InterPro" id="IPR036249">
    <property type="entry name" value="Thioredoxin-like_sf"/>
</dbReference>
<dbReference type="SFLD" id="SFLDG01151">
    <property type="entry name" value="Main.2:_Nu-like"/>
    <property type="match status" value="1"/>
</dbReference>
<sequence>MSTKPLLLYTAPTPNGHKVSILLEELKAVYGSAVDYDVEKIDISTNRQKEPWFIKLNPNGRIPVIVDRSRNDFTVFETAAILLYLGQHYDKEKKFSFDPATQPNDFSEQVQWMAFAHGGVGPMQGQAGHFNRFIKEDIPYAKKRYSDETKRLYGVLEIRLQDRDFLAGPGRGVYSIADINVLPWIRVHPFAGLETLDEFPRVKAWLNSALERPAVKAGLEVAK</sequence>
<dbReference type="SUPFAM" id="SSF52833">
    <property type="entry name" value="Thioredoxin-like"/>
    <property type="match status" value="1"/>
</dbReference>
<feature type="domain" description="GST N-terminal" evidence="3">
    <location>
        <begin position="3"/>
        <end position="93"/>
    </location>
</feature>
<dbReference type="CDD" id="cd03048">
    <property type="entry name" value="GST_N_Ure2p_like"/>
    <property type="match status" value="1"/>
</dbReference>
<comment type="similarity">
    <text evidence="1 2">Belongs to the GST superfamily.</text>
</comment>
<dbReference type="STRING" id="436010.A0A166NTC6"/>
<dbReference type="InterPro" id="IPR004045">
    <property type="entry name" value="Glutathione_S-Trfase_N"/>
</dbReference>
<dbReference type="Pfam" id="PF00043">
    <property type="entry name" value="GST_C"/>
    <property type="match status" value="1"/>
</dbReference>